<accession>A0A7G5IM21</accession>
<name>A0A7G5IM21_9SPHN</name>
<gene>
    <name evidence="2" type="ORF">H3309_08190</name>
</gene>
<keyword evidence="3" id="KW-1185">Reference proteome</keyword>
<dbReference type="Proteomes" id="UP000515292">
    <property type="component" value="Chromosome"/>
</dbReference>
<dbReference type="KEGG" id="sand:H3309_08190"/>
<organism evidence="2 3">
    <name type="scientific">Sandaracinobacteroides saxicola</name>
    <dbReference type="NCBI Taxonomy" id="2759707"/>
    <lineage>
        <taxon>Bacteria</taxon>
        <taxon>Pseudomonadati</taxon>
        <taxon>Pseudomonadota</taxon>
        <taxon>Alphaproteobacteria</taxon>
        <taxon>Sphingomonadales</taxon>
        <taxon>Sphingosinicellaceae</taxon>
        <taxon>Sandaracinobacteroides</taxon>
    </lineage>
</organism>
<protein>
    <submittedName>
        <fullName evidence="2">Uncharacterized protein</fullName>
    </submittedName>
</protein>
<feature type="transmembrane region" description="Helical" evidence="1">
    <location>
        <begin position="70"/>
        <end position="87"/>
    </location>
</feature>
<sequence length="129" mass="14315">MAGLIDHYLLDVERRLSFDPILARRAHDDLTEHFADGDNGSSVALARFGTPDQIAAAYAHAAFPDRMRQMLTALGWMTLATFAFMRLRSLRLDLGGEPWLRLLDGAALSLGLLAGIAAFVLLRRQPRPR</sequence>
<keyword evidence="1" id="KW-0812">Transmembrane</keyword>
<feature type="transmembrane region" description="Helical" evidence="1">
    <location>
        <begin position="99"/>
        <end position="122"/>
    </location>
</feature>
<dbReference type="EMBL" id="CP059851">
    <property type="protein sequence ID" value="QMW24413.1"/>
    <property type="molecule type" value="Genomic_DNA"/>
</dbReference>
<keyword evidence="1" id="KW-1133">Transmembrane helix</keyword>
<keyword evidence="1" id="KW-0472">Membrane</keyword>
<proteinExistence type="predicted"/>
<dbReference type="AlphaFoldDB" id="A0A7G5IM21"/>
<dbReference type="RefSeq" id="WP_182298302.1">
    <property type="nucleotide sequence ID" value="NZ_CP059851.1"/>
</dbReference>
<reference evidence="2 3" key="1">
    <citation type="submission" date="2020-07" db="EMBL/GenBank/DDBJ databases">
        <title>Complete genome sequence for Sandaracinobacter sp. M6.</title>
        <authorList>
            <person name="Tang Y."/>
            <person name="Liu Q."/>
            <person name="Guo Z."/>
            <person name="Lei P."/>
            <person name="Huang B."/>
        </authorList>
    </citation>
    <scope>NUCLEOTIDE SEQUENCE [LARGE SCALE GENOMIC DNA]</scope>
    <source>
        <strain evidence="2 3">M6</strain>
    </source>
</reference>
<evidence type="ECO:0000313" key="2">
    <source>
        <dbReference type="EMBL" id="QMW24413.1"/>
    </source>
</evidence>
<evidence type="ECO:0000256" key="1">
    <source>
        <dbReference type="SAM" id="Phobius"/>
    </source>
</evidence>
<evidence type="ECO:0000313" key="3">
    <source>
        <dbReference type="Proteomes" id="UP000515292"/>
    </source>
</evidence>